<comment type="function">
    <text evidence="8">Catalyzes a mechanistically unusual reaction, the ATP-dependent insertion of CO2 between the N7 and N8 nitrogen atoms of 7,8-diaminopelargonic acid (DAPA, also called 7,8-diammoniononanoate) to form a ureido ring.</text>
</comment>
<comment type="caution">
    <text evidence="8">Lacks conserved residue(s) required for the propagation of feature annotation.</text>
</comment>
<dbReference type="NCBIfam" id="TIGR00347">
    <property type="entry name" value="bioD"/>
    <property type="match status" value="1"/>
</dbReference>
<evidence type="ECO:0000313" key="10">
    <source>
        <dbReference type="EMBL" id="EGV31792.1"/>
    </source>
</evidence>
<feature type="active site" evidence="8">
    <location>
        <position position="37"/>
    </location>
</feature>
<reference evidence="10 11" key="1">
    <citation type="submission" date="2011-06" db="EMBL/GenBank/DDBJ databases">
        <title>The draft genome of Thiorhodococcus drewsii AZ1.</title>
        <authorList>
            <consortium name="US DOE Joint Genome Institute (JGI-PGF)"/>
            <person name="Lucas S."/>
            <person name="Han J."/>
            <person name="Lapidus A."/>
            <person name="Cheng J.-F."/>
            <person name="Goodwin L."/>
            <person name="Pitluck S."/>
            <person name="Peters L."/>
            <person name="Land M.L."/>
            <person name="Hauser L."/>
            <person name="Vogl K."/>
            <person name="Liu Z."/>
            <person name="Imhoff J."/>
            <person name="Thiel V."/>
            <person name="Frigaard N.-U."/>
            <person name="Bryant D.A."/>
            <person name="Woyke T.J."/>
        </authorList>
    </citation>
    <scope>NUCLEOTIDE SEQUENCE [LARGE SCALE GENOMIC DNA]</scope>
    <source>
        <strain evidence="10 11">AZ1</strain>
    </source>
</reference>
<dbReference type="GO" id="GO:0005829">
    <property type="term" value="C:cytosol"/>
    <property type="evidence" value="ECO:0007669"/>
    <property type="project" value="TreeGrafter"/>
</dbReference>
<dbReference type="CDD" id="cd03109">
    <property type="entry name" value="DTBS"/>
    <property type="match status" value="1"/>
</dbReference>
<evidence type="ECO:0000256" key="3">
    <source>
        <dbReference type="ARBA" id="ARBA00022723"/>
    </source>
</evidence>
<keyword evidence="1 8" id="KW-0963">Cytoplasm</keyword>
<evidence type="ECO:0000256" key="9">
    <source>
        <dbReference type="SAM" id="MobiDB-lite"/>
    </source>
</evidence>
<keyword evidence="5 8" id="KW-0093">Biotin biosynthesis</keyword>
<dbReference type="GO" id="GO:0005524">
    <property type="term" value="F:ATP binding"/>
    <property type="evidence" value="ECO:0007669"/>
    <property type="project" value="UniProtKB-UniRule"/>
</dbReference>
<organism evidence="10 11">
    <name type="scientific">Thiorhodococcus drewsii AZ1</name>
    <dbReference type="NCBI Taxonomy" id="765913"/>
    <lineage>
        <taxon>Bacteria</taxon>
        <taxon>Pseudomonadati</taxon>
        <taxon>Pseudomonadota</taxon>
        <taxon>Gammaproteobacteria</taxon>
        <taxon>Chromatiales</taxon>
        <taxon>Chromatiaceae</taxon>
        <taxon>Thiorhodococcus</taxon>
    </lineage>
</organism>
<dbReference type="FunFam" id="3.40.50.300:FF:000292">
    <property type="entry name" value="ATP-dependent dethiobiotin synthetase BioD"/>
    <property type="match status" value="1"/>
</dbReference>
<evidence type="ECO:0000256" key="2">
    <source>
        <dbReference type="ARBA" id="ARBA00022598"/>
    </source>
</evidence>
<sequence length="247" mass="25666">MTGIFITGTDTGCGKTEISLGLMASIQAQGASVLGMKPVASGCEPGPDGLRNEDASRLLAQGSSSAPYGIVNPFAFEPPIAPHLAAAEAGIQIDLTTIRTAYRSLCQEADLVVVEGVGGWRVPLGSDVFVSDIPAQLDLPVVLVVGLKLGAINHALLTAESIRASGARLAGWVANQVEPEMLMREANLATLAALIEAPCLGVVPWKKNPEPNETASHLDPTPLGLDLTKETRTDPNAIDQGLTDPAF</sequence>
<dbReference type="GO" id="GO:0000287">
    <property type="term" value="F:magnesium ion binding"/>
    <property type="evidence" value="ECO:0007669"/>
    <property type="project" value="UniProtKB-UniRule"/>
</dbReference>
<dbReference type="EC" id="6.3.3.3" evidence="8"/>
<dbReference type="OrthoDB" id="9802097at2"/>
<keyword evidence="3 8" id="KW-0479">Metal-binding</keyword>
<comment type="pathway">
    <text evidence="8">Cofactor biosynthesis; biotin biosynthesis; biotin from 7,8-diaminononanoate: step 1/2.</text>
</comment>
<dbReference type="Proteomes" id="UP000004200">
    <property type="component" value="Unassembled WGS sequence"/>
</dbReference>
<dbReference type="GO" id="GO:0004141">
    <property type="term" value="F:dethiobiotin synthase activity"/>
    <property type="evidence" value="ECO:0007669"/>
    <property type="project" value="UniProtKB-UniRule"/>
</dbReference>
<dbReference type="Pfam" id="PF13500">
    <property type="entry name" value="AAA_26"/>
    <property type="match status" value="1"/>
</dbReference>
<evidence type="ECO:0000256" key="6">
    <source>
        <dbReference type="ARBA" id="ARBA00022840"/>
    </source>
</evidence>
<dbReference type="UniPathway" id="UPA00078">
    <property type="reaction ID" value="UER00161"/>
</dbReference>
<dbReference type="EMBL" id="AFWT01000010">
    <property type="protein sequence ID" value="EGV31792.1"/>
    <property type="molecule type" value="Genomic_DNA"/>
</dbReference>
<keyword evidence="6 8" id="KW-0067">ATP-binding</keyword>
<feature type="binding site" evidence="8">
    <location>
        <position position="16"/>
    </location>
    <ligand>
        <name>Mg(2+)</name>
        <dbReference type="ChEBI" id="CHEBI:18420"/>
    </ligand>
</feature>
<keyword evidence="4 8" id="KW-0547">Nucleotide-binding</keyword>
<dbReference type="PIRSF" id="PIRSF006755">
    <property type="entry name" value="DTB_synth"/>
    <property type="match status" value="1"/>
</dbReference>
<evidence type="ECO:0000256" key="4">
    <source>
        <dbReference type="ARBA" id="ARBA00022741"/>
    </source>
</evidence>
<dbReference type="SUPFAM" id="SSF52540">
    <property type="entry name" value="P-loop containing nucleoside triphosphate hydrolases"/>
    <property type="match status" value="1"/>
</dbReference>
<dbReference type="HAMAP" id="MF_00336">
    <property type="entry name" value="BioD"/>
    <property type="match status" value="1"/>
</dbReference>
<protein>
    <recommendedName>
        <fullName evidence="8">ATP-dependent dethiobiotin synthetase BioD</fullName>
        <ecNumber evidence="8">6.3.3.3</ecNumber>
    </recommendedName>
    <alternativeName>
        <fullName evidence="8">DTB synthetase</fullName>
        <shortName evidence="8">DTBS</shortName>
    </alternativeName>
    <alternativeName>
        <fullName evidence="8">Dethiobiotin synthase</fullName>
    </alternativeName>
</protein>
<accession>G2E064</accession>
<evidence type="ECO:0000256" key="7">
    <source>
        <dbReference type="ARBA" id="ARBA00022842"/>
    </source>
</evidence>
<dbReference type="STRING" id="765913.ThidrDRAFT_1677"/>
<comment type="subunit">
    <text evidence="8">Homodimer.</text>
</comment>
<feature type="binding site" evidence="8">
    <location>
        <position position="115"/>
    </location>
    <ligand>
        <name>Mg(2+)</name>
        <dbReference type="ChEBI" id="CHEBI:18420"/>
    </ligand>
</feature>
<dbReference type="GO" id="GO:0042803">
    <property type="term" value="F:protein homodimerization activity"/>
    <property type="evidence" value="ECO:0007669"/>
    <property type="project" value="UniProtKB-ARBA"/>
</dbReference>
<dbReference type="eggNOG" id="COG0132">
    <property type="taxonomic scope" value="Bacteria"/>
</dbReference>
<dbReference type="PANTHER" id="PTHR43210:SF5">
    <property type="entry name" value="DETHIOBIOTIN SYNTHETASE"/>
    <property type="match status" value="1"/>
</dbReference>
<feature type="binding site" evidence="8">
    <location>
        <position position="54"/>
    </location>
    <ligand>
        <name>ATP</name>
        <dbReference type="ChEBI" id="CHEBI:30616"/>
    </ligand>
</feature>
<proteinExistence type="inferred from homology"/>
<name>G2E064_9GAMM</name>
<evidence type="ECO:0000256" key="8">
    <source>
        <dbReference type="HAMAP-Rule" id="MF_00336"/>
    </source>
</evidence>
<dbReference type="PANTHER" id="PTHR43210">
    <property type="entry name" value="DETHIOBIOTIN SYNTHETASE"/>
    <property type="match status" value="1"/>
</dbReference>
<dbReference type="AlphaFoldDB" id="G2E064"/>
<keyword evidence="2 8" id="KW-0436">Ligase</keyword>
<dbReference type="InterPro" id="IPR004472">
    <property type="entry name" value="DTB_synth_BioD"/>
</dbReference>
<keyword evidence="11" id="KW-1185">Reference proteome</keyword>
<dbReference type="GO" id="GO:0009102">
    <property type="term" value="P:biotin biosynthetic process"/>
    <property type="evidence" value="ECO:0007669"/>
    <property type="project" value="UniProtKB-UniRule"/>
</dbReference>
<comment type="similarity">
    <text evidence="8">Belongs to the dethiobiotin synthetase family.</text>
</comment>
<feature type="region of interest" description="Disordered" evidence="9">
    <location>
        <begin position="211"/>
        <end position="247"/>
    </location>
</feature>
<feature type="binding site" evidence="8">
    <location>
        <begin position="115"/>
        <end position="118"/>
    </location>
    <ligand>
        <name>ATP</name>
        <dbReference type="ChEBI" id="CHEBI:30616"/>
    </ligand>
</feature>
<feature type="binding site" evidence="8">
    <location>
        <position position="41"/>
    </location>
    <ligand>
        <name>substrate</name>
    </ligand>
</feature>
<evidence type="ECO:0000256" key="1">
    <source>
        <dbReference type="ARBA" id="ARBA00022490"/>
    </source>
</evidence>
<comment type="caution">
    <text evidence="10">The sequence shown here is derived from an EMBL/GenBank/DDBJ whole genome shotgun (WGS) entry which is preliminary data.</text>
</comment>
<dbReference type="PATRIC" id="fig|765913.3.peg.1701"/>
<gene>
    <name evidence="8" type="primary">bioD</name>
    <name evidence="10" type="ORF">ThidrDRAFT_1677</name>
</gene>
<dbReference type="RefSeq" id="WP_007040391.1">
    <property type="nucleotide sequence ID" value="NZ_AFWT01000010.1"/>
</dbReference>
<evidence type="ECO:0000256" key="5">
    <source>
        <dbReference type="ARBA" id="ARBA00022756"/>
    </source>
</evidence>
<feature type="binding site" evidence="8">
    <location>
        <position position="54"/>
    </location>
    <ligand>
        <name>Mg(2+)</name>
        <dbReference type="ChEBI" id="CHEBI:18420"/>
    </ligand>
</feature>
<comment type="subcellular location">
    <subcellularLocation>
        <location evidence="8">Cytoplasm</location>
    </subcellularLocation>
</comment>
<comment type="cofactor">
    <cofactor evidence="8">
        <name>Mg(2+)</name>
        <dbReference type="ChEBI" id="CHEBI:18420"/>
    </cofactor>
</comment>
<keyword evidence="7 8" id="KW-0460">Magnesium</keyword>
<dbReference type="InterPro" id="IPR027417">
    <property type="entry name" value="P-loop_NTPase"/>
</dbReference>
<comment type="catalytic activity">
    <reaction evidence="8">
        <text>(7R,8S)-7,8-diammoniononanoate + CO2 + ATP = (4R,5S)-dethiobiotin + ADP + phosphate + 3 H(+)</text>
        <dbReference type="Rhea" id="RHEA:15805"/>
        <dbReference type="ChEBI" id="CHEBI:15378"/>
        <dbReference type="ChEBI" id="CHEBI:16526"/>
        <dbReference type="ChEBI" id="CHEBI:30616"/>
        <dbReference type="ChEBI" id="CHEBI:43474"/>
        <dbReference type="ChEBI" id="CHEBI:149469"/>
        <dbReference type="ChEBI" id="CHEBI:149473"/>
        <dbReference type="ChEBI" id="CHEBI:456216"/>
        <dbReference type="EC" id="6.3.3.3"/>
    </reaction>
</comment>
<feature type="binding site" evidence="8">
    <location>
        <begin position="175"/>
        <end position="176"/>
    </location>
    <ligand>
        <name>ATP</name>
        <dbReference type="ChEBI" id="CHEBI:30616"/>
    </ligand>
</feature>
<dbReference type="Gene3D" id="3.40.50.300">
    <property type="entry name" value="P-loop containing nucleotide triphosphate hydrolases"/>
    <property type="match status" value="1"/>
</dbReference>
<evidence type="ECO:0000313" key="11">
    <source>
        <dbReference type="Proteomes" id="UP000004200"/>
    </source>
</evidence>